<dbReference type="Gene3D" id="3.30.2350.10">
    <property type="entry name" value="Pseudouridine synthase"/>
    <property type="match status" value="1"/>
</dbReference>
<dbReference type="NCBIfam" id="TIGR00005">
    <property type="entry name" value="rluA_subfam"/>
    <property type="match status" value="1"/>
</dbReference>
<keyword evidence="4" id="KW-0694">RNA-binding</keyword>
<dbReference type="SMART" id="SM00363">
    <property type="entry name" value="S4"/>
    <property type="match status" value="1"/>
</dbReference>
<evidence type="ECO:0000313" key="7">
    <source>
        <dbReference type="EMBL" id="OGY42717.1"/>
    </source>
</evidence>
<dbReference type="GO" id="GO:0003723">
    <property type="term" value="F:RNA binding"/>
    <property type="evidence" value="ECO:0007669"/>
    <property type="project" value="UniProtKB-KW"/>
</dbReference>
<dbReference type="Proteomes" id="UP000176260">
    <property type="component" value="Unassembled WGS sequence"/>
</dbReference>
<dbReference type="InterPro" id="IPR050188">
    <property type="entry name" value="RluA_PseudoU_synthase"/>
</dbReference>
<dbReference type="SUPFAM" id="SSF55120">
    <property type="entry name" value="Pseudouridine synthase"/>
    <property type="match status" value="1"/>
</dbReference>
<evidence type="ECO:0000259" key="6">
    <source>
        <dbReference type="SMART" id="SM00363"/>
    </source>
</evidence>
<evidence type="ECO:0000256" key="5">
    <source>
        <dbReference type="RuleBase" id="RU362028"/>
    </source>
</evidence>
<dbReference type="PANTHER" id="PTHR21600:SF44">
    <property type="entry name" value="RIBOSOMAL LARGE SUBUNIT PSEUDOURIDINE SYNTHASE D"/>
    <property type="match status" value="1"/>
</dbReference>
<dbReference type="EC" id="5.4.99.-" evidence="5"/>
<dbReference type="InterPro" id="IPR036986">
    <property type="entry name" value="S4_RNA-bd_sf"/>
</dbReference>
<comment type="catalytic activity">
    <reaction evidence="5">
        <text>a uridine in RNA = a pseudouridine in RNA</text>
        <dbReference type="Rhea" id="RHEA:48348"/>
        <dbReference type="Rhea" id="RHEA-COMP:12068"/>
        <dbReference type="Rhea" id="RHEA-COMP:12069"/>
        <dbReference type="ChEBI" id="CHEBI:65314"/>
        <dbReference type="ChEBI" id="CHEBI:65315"/>
    </reaction>
</comment>
<feature type="domain" description="RNA-binding S4" evidence="6">
    <location>
        <begin position="12"/>
        <end position="73"/>
    </location>
</feature>
<keyword evidence="2 5" id="KW-0413">Isomerase</keyword>
<dbReference type="PROSITE" id="PS01129">
    <property type="entry name" value="PSI_RLU"/>
    <property type="match status" value="1"/>
</dbReference>
<dbReference type="Pfam" id="PF01479">
    <property type="entry name" value="S4"/>
    <property type="match status" value="1"/>
</dbReference>
<sequence>MIIKIKSQHTNQRLDKFLTEKLPVTRSQIQKLIKAAKILLNGQVTAVHHFLKAGDEIKIIDKEIKNITKEKKLEPNYSVKFKIVYEDDNILVIDKPAGLLIHPTEKMETKTLAAGLLARFPEIKNVGESPLRPGIVHRLDKNVSGLILVCKTQRAFDFFKKKFQARKIKKIYTALVHGKMERVEGTIDLPIARSKTKGKMAVKSQEQGGKEAITSYTATKQFNNFSLLEVEILTGRTHQIRAHFNAIQHPVVGDKLYTQKWVKEKMELDRPFLHASYLSFKNLDGKKLEFKSKLPVKLQKILKDLK</sequence>
<dbReference type="InterPro" id="IPR002942">
    <property type="entry name" value="S4_RNA-bd"/>
</dbReference>
<accession>A0A1G1XTT6</accession>
<comment type="caution">
    <text evidence="7">The sequence shown here is derived from an EMBL/GenBank/DDBJ whole genome shotgun (WGS) entry which is preliminary data.</text>
</comment>
<evidence type="ECO:0000256" key="1">
    <source>
        <dbReference type="ARBA" id="ARBA00010876"/>
    </source>
</evidence>
<dbReference type="PANTHER" id="PTHR21600">
    <property type="entry name" value="MITOCHONDRIAL RNA PSEUDOURIDINE SYNTHASE"/>
    <property type="match status" value="1"/>
</dbReference>
<dbReference type="InterPro" id="IPR006224">
    <property type="entry name" value="PsdUridine_synth_RluA-like_CS"/>
</dbReference>
<dbReference type="CDD" id="cd02869">
    <property type="entry name" value="PseudoU_synth_RluA_like"/>
    <property type="match status" value="1"/>
</dbReference>
<evidence type="ECO:0000256" key="4">
    <source>
        <dbReference type="PROSITE-ProRule" id="PRU00182"/>
    </source>
</evidence>
<evidence type="ECO:0000256" key="2">
    <source>
        <dbReference type="ARBA" id="ARBA00023235"/>
    </source>
</evidence>
<dbReference type="CDD" id="cd00165">
    <property type="entry name" value="S4"/>
    <property type="match status" value="1"/>
</dbReference>
<comment type="function">
    <text evidence="5">Responsible for synthesis of pseudouridine from uracil.</text>
</comment>
<dbReference type="InterPro" id="IPR006225">
    <property type="entry name" value="PsdUridine_synth_RluC/D"/>
</dbReference>
<dbReference type="AlphaFoldDB" id="A0A1G1XTT6"/>
<dbReference type="SUPFAM" id="SSF55174">
    <property type="entry name" value="Alpha-L RNA-binding motif"/>
    <property type="match status" value="1"/>
</dbReference>
<dbReference type="EMBL" id="MHIA01000008">
    <property type="protein sequence ID" value="OGY42717.1"/>
    <property type="molecule type" value="Genomic_DNA"/>
</dbReference>
<dbReference type="GO" id="GO:0000455">
    <property type="term" value="P:enzyme-directed rRNA pseudouridine synthesis"/>
    <property type="evidence" value="ECO:0007669"/>
    <property type="project" value="TreeGrafter"/>
</dbReference>
<dbReference type="GO" id="GO:0120159">
    <property type="term" value="F:rRNA pseudouridine synthase activity"/>
    <property type="evidence" value="ECO:0007669"/>
    <property type="project" value="UniProtKB-ARBA"/>
</dbReference>
<name>A0A1G1XTT6_9BACT</name>
<evidence type="ECO:0000313" key="8">
    <source>
        <dbReference type="Proteomes" id="UP000176260"/>
    </source>
</evidence>
<comment type="similarity">
    <text evidence="1 5">Belongs to the pseudouridine synthase RluA family.</text>
</comment>
<feature type="active site" evidence="3">
    <location>
        <position position="140"/>
    </location>
</feature>
<organism evidence="7 8">
    <name type="scientific">Candidatus Buchananbacteria bacterium RBG_13_39_9</name>
    <dbReference type="NCBI Taxonomy" id="1797531"/>
    <lineage>
        <taxon>Bacteria</taxon>
        <taxon>Candidatus Buchananiibacteriota</taxon>
    </lineage>
</organism>
<dbReference type="InterPro" id="IPR020103">
    <property type="entry name" value="PsdUridine_synth_cat_dom_sf"/>
</dbReference>
<reference evidence="7 8" key="1">
    <citation type="journal article" date="2016" name="Nat. Commun.">
        <title>Thousands of microbial genomes shed light on interconnected biogeochemical processes in an aquifer system.</title>
        <authorList>
            <person name="Anantharaman K."/>
            <person name="Brown C.T."/>
            <person name="Hug L.A."/>
            <person name="Sharon I."/>
            <person name="Castelle C.J."/>
            <person name="Probst A.J."/>
            <person name="Thomas B.C."/>
            <person name="Singh A."/>
            <person name="Wilkins M.J."/>
            <person name="Karaoz U."/>
            <person name="Brodie E.L."/>
            <person name="Williams K.H."/>
            <person name="Hubbard S.S."/>
            <person name="Banfield J.F."/>
        </authorList>
    </citation>
    <scope>NUCLEOTIDE SEQUENCE [LARGE SCALE GENOMIC DNA]</scope>
</reference>
<dbReference type="Gene3D" id="3.10.290.10">
    <property type="entry name" value="RNA-binding S4 domain"/>
    <property type="match status" value="1"/>
</dbReference>
<gene>
    <name evidence="7" type="ORF">A2Y67_01485</name>
</gene>
<dbReference type="Pfam" id="PF00849">
    <property type="entry name" value="PseudoU_synth_2"/>
    <property type="match status" value="1"/>
</dbReference>
<evidence type="ECO:0000256" key="3">
    <source>
        <dbReference type="PIRSR" id="PIRSR606225-1"/>
    </source>
</evidence>
<dbReference type="PROSITE" id="PS50889">
    <property type="entry name" value="S4"/>
    <property type="match status" value="1"/>
</dbReference>
<dbReference type="InterPro" id="IPR006145">
    <property type="entry name" value="PsdUridine_synth_RsuA/RluA"/>
</dbReference>
<proteinExistence type="inferred from homology"/>
<protein>
    <recommendedName>
        <fullName evidence="5">Pseudouridine synthase</fullName>
        <ecNumber evidence="5">5.4.99.-</ecNumber>
    </recommendedName>
</protein>